<dbReference type="Pfam" id="PF01047">
    <property type="entry name" value="MarR"/>
    <property type="match status" value="1"/>
</dbReference>
<dbReference type="InterPro" id="IPR000835">
    <property type="entry name" value="HTH_MarR-typ"/>
</dbReference>
<dbReference type="PRINTS" id="PR00598">
    <property type="entry name" value="HTHMARR"/>
</dbReference>
<dbReference type="InterPro" id="IPR036390">
    <property type="entry name" value="WH_DNA-bd_sf"/>
</dbReference>
<name>A0ABX8UM97_9BURK</name>
<protein>
    <submittedName>
        <fullName evidence="2">MarR family transcriptional regulator</fullName>
    </submittedName>
</protein>
<reference evidence="2 3" key="1">
    <citation type="submission" date="2021-07" db="EMBL/GenBank/DDBJ databases">
        <title>Paraburkholderia edwinii protects Aspergillus sp. from phenazines by acting as a toxin sponge.</title>
        <authorList>
            <person name="Dahlstrom K.M."/>
            <person name="Newman D.K."/>
        </authorList>
    </citation>
    <scope>NUCLEOTIDE SEQUENCE [LARGE SCALE GENOMIC DNA]</scope>
    <source>
        <strain evidence="2 3">Pe01</strain>
    </source>
</reference>
<dbReference type="PANTHER" id="PTHR33164:SF104">
    <property type="entry name" value="TRANSCRIPTIONAL REGULATORY PROTEIN"/>
    <property type="match status" value="1"/>
</dbReference>
<proteinExistence type="predicted"/>
<dbReference type="InterPro" id="IPR039422">
    <property type="entry name" value="MarR/SlyA-like"/>
</dbReference>
<feature type="domain" description="HTH marR-type" evidence="1">
    <location>
        <begin position="148"/>
        <end position="288"/>
    </location>
</feature>
<dbReference type="SMART" id="SM00347">
    <property type="entry name" value="HTH_MARR"/>
    <property type="match status" value="1"/>
</dbReference>
<dbReference type="RefSeq" id="WP_219797486.1">
    <property type="nucleotide sequence ID" value="NZ_CP080095.1"/>
</dbReference>
<evidence type="ECO:0000313" key="3">
    <source>
        <dbReference type="Proteomes" id="UP000826462"/>
    </source>
</evidence>
<accession>A0ABX8UM97</accession>
<dbReference type="InterPro" id="IPR036388">
    <property type="entry name" value="WH-like_DNA-bd_sf"/>
</dbReference>
<keyword evidence="3" id="KW-1185">Reference proteome</keyword>
<evidence type="ECO:0000259" key="1">
    <source>
        <dbReference type="PROSITE" id="PS50995"/>
    </source>
</evidence>
<sequence>MDSNEQVAPDLAGAEPASDAWLATREARAALAPRRKPYWHAVDTGRHLGYYKGARSGTWHARVFVGSGRYEEILLGKADDHARADGLAVLDYRQAIERSHDWWLGKGYGTAADELSQRIKRSRPKKRVQTDKLDEVALAWARERPDLDLSLMGLFMRIKQAHYMHERRLTMISQSVGVDVGELHVLLALRRVGAPYAMRPTDLFRALLVTSGAMTKRIDRLERAKLVARMPDDEDLRSSRIMLTQAGVKAADAGMDHIAQGLGVLREGIGMSDDEYSEADSYLRRILSVAF</sequence>
<evidence type="ECO:0000313" key="2">
    <source>
        <dbReference type="EMBL" id="QYD68093.1"/>
    </source>
</evidence>
<dbReference type="PANTHER" id="PTHR33164">
    <property type="entry name" value="TRANSCRIPTIONAL REGULATOR, MARR FAMILY"/>
    <property type="match status" value="1"/>
</dbReference>
<dbReference type="EMBL" id="CP080095">
    <property type="protein sequence ID" value="QYD68093.1"/>
    <property type="molecule type" value="Genomic_DNA"/>
</dbReference>
<organism evidence="2 3">
    <name type="scientific">Paraburkholderia edwinii</name>
    <dbReference type="NCBI Taxonomy" id="2861782"/>
    <lineage>
        <taxon>Bacteria</taxon>
        <taxon>Pseudomonadati</taxon>
        <taxon>Pseudomonadota</taxon>
        <taxon>Betaproteobacteria</taxon>
        <taxon>Burkholderiales</taxon>
        <taxon>Burkholderiaceae</taxon>
        <taxon>Paraburkholderia</taxon>
    </lineage>
</organism>
<dbReference type="Proteomes" id="UP000826462">
    <property type="component" value="Chromosome 1"/>
</dbReference>
<dbReference type="PROSITE" id="PS50995">
    <property type="entry name" value="HTH_MARR_2"/>
    <property type="match status" value="1"/>
</dbReference>
<dbReference type="Gene3D" id="1.10.10.10">
    <property type="entry name" value="Winged helix-like DNA-binding domain superfamily/Winged helix DNA-binding domain"/>
    <property type="match status" value="1"/>
</dbReference>
<gene>
    <name evidence="2" type="ORF">KZJ38_17675</name>
</gene>
<dbReference type="SUPFAM" id="SSF46785">
    <property type="entry name" value="Winged helix' DNA-binding domain"/>
    <property type="match status" value="1"/>
</dbReference>